<comment type="caution">
    <text evidence="2">The sequence shown here is derived from an EMBL/GenBank/DDBJ whole genome shotgun (WGS) entry which is preliminary data.</text>
</comment>
<reference evidence="2 3" key="1">
    <citation type="journal article" date="2019" name="Nat. Microbiol.">
        <title>Mediterranean grassland soil C-N compound turnover is dependent on rainfall and depth, and is mediated by genomically divergent microorganisms.</title>
        <authorList>
            <person name="Diamond S."/>
            <person name="Andeer P.F."/>
            <person name="Li Z."/>
            <person name="Crits-Christoph A."/>
            <person name="Burstein D."/>
            <person name="Anantharaman K."/>
            <person name="Lane K.R."/>
            <person name="Thomas B.C."/>
            <person name="Pan C."/>
            <person name="Northen T.R."/>
            <person name="Banfield J.F."/>
        </authorList>
    </citation>
    <scope>NUCLEOTIDE SEQUENCE [LARGE SCALE GENOMIC DNA]</scope>
    <source>
        <strain evidence="2">NP_6</strain>
    </source>
</reference>
<evidence type="ECO:0000313" key="3">
    <source>
        <dbReference type="Proteomes" id="UP000318093"/>
    </source>
</evidence>
<organism evidence="2 3">
    <name type="scientific">Candidatus Segetimicrobium genomatis</name>
    <dbReference type="NCBI Taxonomy" id="2569760"/>
    <lineage>
        <taxon>Bacteria</taxon>
        <taxon>Bacillati</taxon>
        <taxon>Candidatus Sysuimicrobiota</taxon>
        <taxon>Candidatus Sysuimicrobiia</taxon>
        <taxon>Candidatus Sysuimicrobiales</taxon>
        <taxon>Candidatus Segetimicrobiaceae</taxon>
        <taxon>Candidatus Segetimicrobium</taxon>
    </lineage>
</organism>
<dbReference type="InterPro" id="IPR053737">
    <property type="entry name" value="Type_II_TA_Toxin"/>
</dbReference>
<proteinExistence type="predicted"/>
<feature type="domain" description="Fido" evidence="1">
    <location>
        <begin position="11"/>
        <end position="134"/>
    </location>
</feature>
<dbReference type="NCBIfam" id="TIGR01550">
    <property type="entry name" value="DOC_P1"/>
    <property type="match status" value="1"/>
</dbReference>
<dbReference type="EMBL" id="VBAN01000010">
    <property type="protein sequence ID" value="TMI85428.1"/>
    <property type="molecule type" value="Genomic_DNA"/>
</dbReference>
<sequence>MGGFGQAVRYLTVEQLKTVNQRMIRATGGLYLAGEQNVVYPPSLESLVNFVQTRIALRPQPSIWEMAAFYLDRLTRDQVFHDGNKRTALEAARLFIEGAGYRLTLTPAHESVEFITNVSRGGSTRDNIAAWLRTHSKRK</sequence>
<dbReference type="InterPro" id="IPR003812">
    <property type="entry name" value="Fido"/>
</dbReference>
<dbReference type="GO" id="GO:0016301">
    <property type="term" value="F:kinase activity"/>
    <property type="evidence" value="ECO:0007669"/>
    <property type="project" value="InterPro"/>
</dbReference>
<gene>
    <name evidence="2" type="ORF">E6H03_00335</name>
</gene>
<name>A0A537JPF6_9BACT</name>
<evidence type="ECO:0000259" key="1">
    <source>
        <dbReference type="PROSITE" id="PS51459"/>
    </source>
</evidence>
<protein>
    <submittedName>
        <fullName evidence="2">Type II toxin-antitoxin system death-on-curing family toxin</fullName>
    </submittedName>
</protein>
<dbReference type="AlphaFoldDB" id="A0A537JPF6"/>
<dbReference type="Pfam" id="PF02661">
    <property type="entry name" value="Fic"/>
    <property type="match status" value="1"/>
</dbReference>
<dbReference type="Gene3D" id="1.20.120.1870">
    <property type="entry name" value="Fic/DOC protein, Fido domain"/>
    <property type="match status" value="1"/>
</dbReference>
<dbReference type="PANTHER" id="PTHR39426:SF1">
    <property type="entry name" value="HOMOLOGY TO DEATH-ON-CURING PROTEIN OF PHAGE P1"/>
    <property type="match status" value="1"/>
</dbReference>
<dbReference type="Proteomes" id="UP000318093">
    <property type="component" value="Unassembled WGS sequence"/>
</dbReference>
<dbReference type="PANTHER" id="PTHR39426">
    <property type="entry name" value="HOMOLOGY TO DEATH-ON-CURING PROTEIN OF PHAGE P1"/>
    <property type="match status" value="1"/>
</dbReference>
<evidence type="ECO:0000313" key="2">
    <source>
        <dbReference type="EMBL" id="TMI85428.1"/>
    </source>
</evidence>
<dbReference type="InterPro" id="IPR006440">
    <property type="entry name" value="Doc"/>
</dbReference>
<dbReference type="PROSITE" id="PS51459">
    <property type="entry name" value="FIDO"/>
    <property type="match status" value="1"/>
</dbReference>
<accession>A0A537JPF6</accession>